<feature type="binding site" evidence="10 14">
    <location>
        <position position="9"/>
    </location>
    <ligand>
        <name>substrate</name>
    </ligand>
</feature>
<comment type="similarity">
    <text evidence="6 10 11">Belongs to the ribulose-phosphate 3-epimerase family.</text>
</comment>
<name>A0A3P1B204_9FLAO</name>
<dbReference type="InterPro" id="IPR026019">
    <property type="entry name" value="Ribul_P_3_epim"/>
</dbReference>
<comment type="function">
    <text evidence="10">Catalyzes the reversible epimerization of D-ribulose 5-phosphate to D-xylulose 5-phosphate.</text>
</comment>
<keyword evidence="13" id="KW-0862">Zinc</keyword>
<evidence type="ECO:0000256" key="3">
    <source>
        <dbReference type="ARBA" id="ARBA00001941"/>
    </source>
</evidence>
<keyword evidence="13" id="KW-0464">Manganese</keyword>
<feature type="binding site" evidence="10 14">
    <location>
        <begin position="198"/>
        <end position="199"/>
    </location>
    <ligand>
        <name>substrate</name>
    </ligand>
</feature>
<dbReference type="PROSITE" id="PS01085">
    <property type="entry name" value="RIBUL_P_3_EPIMER_1"/>
    <property type="match status" value="1"/>
</dbReference>
<feature type="binding site" evidence="10 13">
    <location>
        <position position="67"/>
    </location>
    <ligand>
        <name>a divalent metal cation</name>
        <dbReference type="ChEBI" id="CHEBI:60240"/>
    </ligand>
</feature>
<keyword evidence="13" id="KW-0170">Cobalt</keyword>
<dbReference type="FunFam" id="3.20.20.70:FF:000004">
    <property type="entry name" value="Ribulose-phosphate 3-epimerase"/>
    <property type="match status" value="1"/>
</dbReference>
<evidence type="ECO:0000256" key="1">
    <source>
        <dbReference type="ARBA" id="ARBA00001782"/>
    </source>
</evidence>
<proteinExistence type="inferred from homology"/>
<feature type="active site" description="Proton acceptor" evidence="10 12">
    <location>
        <position position="36"/>
    </location>
</feature>
<sequence length="220" mass="23809">MKNTLIAPSVLAADFANLQRDVEMINNSAADWFHIDIMDGVFVPNISFGMPVLAAINKHAKKTIDVHLMIVDPDRYIETFKNLGADILTVHYEACTHLHRSLQAIKAAGMKAGVAINPHTNVALLEDVINDIDLVCIMSVNPGFGGQSFIENTYKKVQQLKEIIVRNNATTLIEIDGGVTDKNAADLVKAGADVLVAGSFVFTAQDPIATIENLKGITSI</sequence>
<evidence type="ECO:0000256" key="4">
    <source>
        <dbReference type="ARBA" id="ARBA00001947"/>
    </source>
</evidence>
<dbReference type="InterPro" id="IPR011060">
    <property type="entry name" value="RibuloseP-bd_barrel"/>
</dbReference>
<dbReference type="GO" id="GO:0004750">
    <property type="term" value="F:D-ribulose-phosphate 3-epimerase activity"/>
    <property type="evidence" value="ECO:0007669"/>
    <property type="project" value="UniProtKB-UniRule"/>
</dbReference>
<comment type="cofactor">
    <cofactor evidence="2">
        <name>Mn(2+)</name>
        <dbReference type="ChEBI" id="CHEBI:29035"/>
    </cofactor>
</comment>
<gene>
    <name evidence="10" type="primary">rpe</name>
    <name evidence="15" type="ORF">EG242_07455</name>
</gene>
<evidence type="ECO:0000313" key="15">
    <source>
        <dbReference type="EMBL" id="RRA95021.1"/>
    </source>
</evidence>
<dbReference type="EC" id="5.1.3.1" evidence="7 10"/>
<dbReference type="SUPFAM" id="SSF51366">
    <property type="entry name" value="Ribulose-phoshate binding barrel"/>
    <property type="match status" value="1"/>
</dbReference>
<dbReference type="GO" id="GO:0006098">
    <property type="term" value="P:pentose-phosphate shunt"/>
    <property type="evidence" value="ECO:0007669"/>
    <property type="project" value="UniProtKB-UniRule"/>
</dbReference>
<dbReference type="NCBIfam" id="NF004076">
    <property type="entry name" value="PRK05581.1-4"/>
    <property type="match status" value="1"/>
</dbReference>
<feature type="binding site" evidence="10">
    <location>
        <begin position="176"/>
        <end position="178"/>
    </location>
    <ligand>
        <name>substrate</name>
    </ligand>
</feature>
<evidence type="ECO:0000256" key="6">
    <source>
        <dbReference type="ARBA" id="ARBA00009541"/>
    </source>
</evidence>
<evidence type="ECO:0000256" key="13">
    <source>
        <dbReference type="PIRSR" id="PIRSR001461-2"/>
    </source>
</evidence>
<comment type="cofactor">
    <cofactor evidence="4">
        <name>Zn(2+)</name>
        <dbReference type="ChEBI" id="CHEBI:29105"/>
    </cofactor>
</comment>
<dbReference type="NCBIfam" id="TIGR01163">
    <property type="entry name" value="rpe"/>
    <property type="match status" value="1"/>
</dbReference>
<comment type="cofactor">
    <cofactor evidence="3">
        <name>Co(2+)</name>
        <dbReference type="ChEBI" id="CHEBI:48828"/>
    </cofactor>
</comment>
<reference evidence="15 16" key="1">
    <citation type="submission" date="2018-11" db="EMBL/GenBank/DDBJ databases">
        <title>Flavobacterium sp. nov., YIM 102796 draft genome.</title>
        <authorList>
            <person name="Li G."/>
            <person name="Jiang Y."/>
        </authorList>
    </citation>
    <scope>NUCLEOTIDE SEQUENCE [LARGE SCALE GENOMIC DNA]</scope>
    <source>
        <strain evidence="15 16">YIM 102796</strain>
    </source>
</reference>
<dbReference type="RefSeq" id="WP_124899271.1">
    <property type="nucleotide sequence ID" value="NZ_RQTJ01000012.1"/>
</dbReference>
<dbReference type="InterPro" id="IPR000056">
    <property type="entry name" value="Ribul_P_3_epim-like"/>
</dbReference>
<dbReference type="Proteomes" id="UP000268372">
    <property type="component" value="Unassembled WGS sequence"/>
</dbReference>
<evidence type="ECO:0000256" key="7">
    <source>
        <dbReference type="ARBA" id="ARBA00013188"/>
    </source>
</evidence>
<protein>
    <recommendedName>
        <fullName evidence="7 10">Ribulose-phosphate 3-epimerase</fullName>
        <ecNumber evidence="7 10">5.1.3.1</ecNumber>
    </recommendedName>
</protein>
<dbReference type="OrthoDB" id="1645589at2"/>
<dbReference type="GO" id="GO:0019323">
    <property type="term" value="P:pentose catabolic process"/>
    <property type="evidence" value="ECO:0007669"/>
    <property type="project" value="UniProtKB-UniRule"/>
</dbReference>
<dbReference type="PIRSF" id="PIRSF001461">
    <property type="entry name" value="RPE"/>
    <property type="match status" value="1"/>
</dbReference>
<dbReference type="PROSITE" id="PS01086">
    <property type="entry name" value="RIBUL_P_3_EPIMER_2"/>
    <property type="match status" value="1"/>
</dbReference>
<evidence type="ECO:0000256" key="2">
    <source>
        <dbReference type="ARBA" id="ARBA00001936"/>
    </source>
</evidence>
<evidence type="ECO:0000256" key="11">
    <source>
        <dbReference type="PIRNR" id="PIRNR001461"/>
    </source>
</evidence>
<comment type="caution">
    <text evidence="15">The sequence shown here is derived from an EMBL/GenBank/DDBJ whole genome shotgun (WGS) entry which is preliminary data.</text>
</comment>
<dbReference type="HAMAP" id="MF_02227">
    <property type="entry name" value="RPE"/>
    <property type="match status" value="1"/>
</dbReference>
<accession>A0A3P1B204</accession>
<evidence type="ECO:0000256" key="9">
    <source>
        <dbReference type="ARBA" id="ARBA00023235"/>
    </source>
</evidence>
<comment type="cofactor">
    <cofactor evidence="5">
        <name>Fe(2+)</name>
        <dbReference type="ChEBI" id="CHEBI:29033"/>
    </cofactor>
</comment>
<dbReference type="GO" id="GO:0005737">
    <property type="term" value="C:cytoplasm"/>
    <property type="evidence" value="ECO:0007669"/>
    <property type="project" value="UniProtKB-ARBA"/>
</dbReference>
<keyword evidence="16" id="KW-1185">Reference proteome</keyword>
<evidence type="ECO:0000256" key="10">
    <source>
        <dbReference type="HAMAP-Rule" id="MF_02227"/>
    </source>
</evidence>
<comment type="cofactor">
    <cofactor evidence="10 13">
        <name>a divalent metal cation</name>
        <dbReference type="ChEBI" id="CHEBI:60240"/>
    </cofactor>
    <text evidence="10 13">Binds 1 divalent metal cation per subunit.</text>
</comment>
<feature type="binding site" evidence="10 14">
    <location>
        <position position="67"/>
    </location>
    <ligand>
        <name>substrate</name>
    </ligand>
</feature>
<feature type="binding site" evidence="10 13">
    <location>
        <position position="34"/>
    </location>
    <ligand>
        <name>a divalent metal cation</name>
        <dbReference type="ChEBI" id="CHEBI:60240"/>
    </ligand>
</feature>
<dbReference type="PANTHER" id="PTHR11749">
    <property type="entry name" value="RIBULOSE-5-PHOSPHATE-3-EPIMERASE"/>
    <property type="match status" value="1"/>
</dbReference>
<dbReference type="GO" id="GO:0046872">
    <property type="term" value="F:metal ion binding"/>
    <property type="evidence" value="ECO:0007669"/>
    <property type="project" value="UniProtKB-UniRule"/>
</dbReference>
<dbReference type="EMBL" id="RQTJ01000012">
    <property type="protein sequence ID" value="RRA95021.1"/>
    <property type="molecule type" value="Genomic_DNA"/>
</dbReference>
<comment type="catalytic activity">
    <reaction evidence="1 10 11">
        <text>D-ribulose 5-phosphate = D-xylulose 5-phosphate</text>
        <dbReference type="Rhea" id="RHEA:13677"/>
        <dbReference type="ChEBI" id="CHEBI:57737"/>
        <dbReference type="ChEBI" id="CHEBI:58121"/>
        <dbReference type="EC" id="5.1.3.1"/>
    </reaction>
</comment>
<evidence type="ECO:0000256" key="12">
    <source>
        <dbReference type="PIRSR" id="PIRSR001461-1"/>
    </source>
</evidence>
<evidence type="ECO:0000256" key="8">
    <source>
        <dbReference type="ARBA" id="ARBA00022723"/>
    </source>
</evidence>
<feature type="binding site" evidence="10 13">
    <location>
        <position position="176"/>
    </location>
    <ligand>
        <name>a divalent metal cation</name>
        <dbReference type="ChEBI" id="CHEBI:60240"/>
    </ligand>
</feature>
<keyword evidence="10 11" id="KW-0119">Carbohydrate metabolism</keyword>
<keyword evidence="9 10" id="KW-0413">Isomerase</keyword>
<dbReference type="AlphaFoldDB" id="A0A3P1B204"/>
<dbReference type="Gene3D" id="3.20.20.70">
    <property type="entry name" value="Aldolase class I"/>
    <property type="match status" value="1"/>
</dbReference>
<dbReference type="InterPro" id="IPR013785">
    <property type="entry name" value="Aldolase_TIM"/>
</dbReference>
<evidence type="ECO:0000313" key="16">
    <source>
        <dbReference type="Proteomes" id="UP000268372"/>
    </source>
</evidence>
<feature type="active site" description="Proton donor" evidence="10 12">
    <location>
        <position position="176"/>
    </location>
</feature>
<feature type="binding site" evidence="10 14">
    <location>
        <begin position="143"/>
        <end position="146"/>
    </location>
    <ligand>
        <name>substrate</name>
    </ligand>
</feature>
<comment type="pathway">
    <text evidence="10">Carbohydrate degradation.</text>
</comment>
<dbReference type="Pfam" id="PF00834">
    <property type="entry name" value="Ribul_P_3_epim"/>
    <property type="match status" value="1"/>
</dbReference>
<dbReference type="CDD" id="cd00429">
    <property type="entry name" value="RPE"/>
    <property type="match status" value="1"/>
</dbReference>
<keyword evidence="8 10" id="KW-0479">Metal-binding</keyword>
<evidence type="ECO:0000256" key="14">
    <source>
        <dbReference type="PIRSR" id="PIRSR001461-3"/>
    </source>
</evidence>
<feature type="binding site" evidence="14">
    <location>
        <position position="178"/>
    </location>
    <ligand>
        <name>substrate</name>
    </ligand>
</feature>
<organism evidence="15 16">
    <name type="scientific">Paenimyroides viscosum</name>
    <dbReference type="NCBI Taxonomy" id="2488729"/>
    <lineage>
        <taxon>Bacteria</taxon>
        <taxon>Pseudomonadati</taxon>
        <taxon>Bacteroidota</taxon>
        <taxon>Flavobacteriia</taxon>
        <taxon>Flavobacteriales</taxon>
        <taxon>Flavobacteriaceae</taxon>
        <taxon>Paenimyroides</taxon>
    </lineage>
</organism>
<feature type="binding site" evidence="10 13">
    <location>
        <position position="36"/>
    </location>
    <ligand>
        <name>a divalent metal cation</name>
        <dbReference type="ChEBI" id="CHEBI:60240"/>
    </ligand>
</feature>
<evidence type="ECO:0000256" key="5">
    <source>
        <dbReference type="ARBA" id="ARBA00001954"/>
    </source>
</evidence>